<evidence type="ECO:0000259" key="2">
    <source>
        <dbReference type="Pfam" id="PF13360"/>
    </source>
</evidence>
<gene>
    <name evidence="3" type="ORF">KGD84_11910</name>
</gene>
<dbReference type="RefSeq" id="WP_220560368.1">
    <property type="nucleotide sequence ID" value="NZ_CP074133.1"/>
</dbReference>
<dbReference type="SUPFAM" id="SSF50998">
    <property type="entry name" value="Quinoprotein alcohol dehydrogenase-like"/>
    <property type="match status" value="1"/>
</dbReference>
<evidence type="ECO:0000313" key="3">
    <source>
        <dbReference type="EMBL" id="QUX24902.1"/>
    </source>
</evidence>
<protein>
    <submittedName>
        <fullName evidence="3">PQQ-binding-like beta-propeller repeat protein</fullName>
    </submittedName>
</protein>
<sequence>MSKPERSRRMPALVAATFLCLLSSACSSAGWPGSPGATGGEFSTPGAVEYVSEVGWEWQAPEESRILNVEPVAMGAAVTLDTGIVILHGDTGEEVWSHLVSEEEFFSAGLTADGSAFLVARGPDREEPPEETLILDAGTGAVKGEFRVRKDLAPWDLRRVSEAERVHRPEGVLEEYRPLSVIEVDDGTQRWQQEKPLSCEIAPELPSSQDDTAIHGSTLLVLVTCTPEDGGHRPFESAVAVVAVDLADGTELWRQEFAYSSENRFPRISFAVEEDSVLLANNESREVHAIGIESGEIEVSAEGSVIAFHENGILIQATAAQGSHYELLNADLDPIASMETSENLEESEESRHALPLPEGVVGVEIVESDTDETTATIGFTSWETGETKLLDPGLPALQSTSLSQFPGSLVGVPGAVLLVGGEHWGENELIAYQ</sequence>
<dbReference type="EMBL" id="CP074133">
    <property type="protein sequence ID" value="QUX24902.1"/>
    <property type="molecule type" value="Genomic_DNA"/>
</dbReference>
<dbReference type="InterPro" id="IPR011047">
    <property type="entry name" value="Quinoprotein_ADH-like_sf"/>
</dbReference>
<dbReference type="PROSITE" id="PS51257">
    <property type="entry name" value="PROKAR_LIPOPROTEIN"/>
    <property type="match status" value="1"/>
</dbReference>
<dbReference type="Proteomes" id="UP000676079">
    <property type="component" value="Chromosome"/>
</dbReference>
<reference evidence="3 4" key="1">
    <citation type="submission" date="2021-05" db="EMBL/GenBank/DDBJ databases">
        <title>Direct Submission.</title>
        <authorList>
            <person name="Li K."/>
            <person name="Gao J."/>
        </authorList>
    </citation>
    <scope>NUCLEOTIDE SEQUENCE [LARGE SCALE GENOMIC DNA]</scope>
    <source>
        <strain evidence="3 4">Mg02</strain>
    </source>
</reference>
<dbReference type="Gene3D" id="2.130.10.10">
    <property type="entry name" value="YVTN repeat-like/Quinoprotein amine dehydrogenase"/>
    <property type="match status" value="1"/>
</dbReference>
<dbReference type="InterPro" id="IPR002372">
    <property type="entry name" value="PQQ_rpt_dom"/>
</dbReference>
<name>A0ABX8BRM0_9ACTN</name>
<proteinExistence type="predicted"/>
<feature type="signal peptide" evidence="1">
    <location>
        <begin position="1"/>
        <end position="29"/>
    </location>
</feature>
<evidence type="ECO:0000313" key="4">
    <source>
        <dbReference type="Proteomes" id="UP000676079"/>
    </source>
</evidence>
<keyword evidence="4" id="KW-1185">Reference proteome</keyword>
<feature type="chain" id="PRO_5047467275" evidence="1">
    <location>
        <begin position="30"/>
        <end position="433"/>
    </location>
</feature>
<dbReference type="InterPro" id="IPR015943">
    <property type="entry name" value="WD40/YVTN_repeat-like_dom_sf"/>
</dbReference>
<organism evidence="3 4">
    <name type="scientific">Nocardiopsis changdeensis</name>
    <dbReference type="NCBI Taxonomy" id="2831969"/>
    <lineage>
        <taxon>Bacteria</taxon>
        <taxon>Bacillati</taxon>
        <taxon>Actinomycetota</taxon>
        <taxon>Actinomycetes</taxon>
        <taxon>Streptosporangiales</taxon>
        <taxon>Nocardiopsidaceae</taxon>
        <taxon>Nocardiopsis</taxon>
    </lineage>
</organism>
<dbReference type="Pfam" id="PF13360">
    <property type="entry name" value="PQQ_2"/>
    <property type="match status" value="1"/>
</dbReference>
<keyword evidence="1" id="KW-0732">Signal</keyword>
<accession>A0ABX8BRM0</accession>
<feature type="domain" description="Pyrrolo-quinoline quinone repeat" evidence="2">
    <location>
        <begin position="241"/>
        <end position="302"/>
    </location>
</feature>
<evidence type="ECO:0000256" key="1">
    <source>
        <dbReference type="SAM" id="SignalP"/>
    </source>
</evidence>